<name>A0ACC5R8B3_9HYPH</name>
<dbReference type="Proteomes" id="UP000616151">
    <property type="component" value="Unassembled WGS sequence"/>
</dbReference>
<proteinExistence type="predicted"/>
<keyword evidence="2" id="KW-1185">Reference proteome</keyword>
<comment type="caution">
    <text evidence="1">The sequence shown here is derived from an EMBL/GenBank/DDBJ whole genome shotgun (WGS) entry which is preliminary data.</text>
</comment>
<organism evidence="1 2">
    <name type="scientific">Taklimakanibacter albus</name>
    <dbReference type="NCBI Taxonomy" id="2800327"/>
    <lineage>
        <taxon>Bacteria</taxon>
        <taxon>Pseudomonadati</taxon>
        <taxon>Pseudomonadota</taxon>
        <taxon>Alphaproteobacteria</taxon>
        <taxon>Hyphomicrobiales</taxon>
        <taxon>Aestuariivirgaceae</taxon>
        <taxon>Taklimakanibacter</taxon>
    </lineage>
</organism>
<evidence type="ECO:0000313" key="2">
    <source>
        <dbReference type="Proteomes" id="UP000616151"/>
    </source>
</evidence>
<sequence>MPKRHAIPSFVGLRTFEAVARHGSFRRAAGELNVTESAVSHQIAALEASLDTKLFVRQPGGVQLSASGEILIPFMREAFDQIENGTALLRRDQSEGGLTLQIYVTLAVRWLIPRLHRFRHAHPDIRLAIDSSLMDWDFVPKAADMAIVYAQAPKRTGIDYVHLFDTSLVLVANPKLARRIAKARDLANLTALEVSSAPDDLETWFSSDRRARPETVEKFDSYLLAIEAAIDGLGFMVAPELLVRSDILAGKLAEPMKTKVAQSGGWYLAYQSRKRTDRRIQAFRKWIQDEIRA</sequence>
<reference evidence="1" key="1">
    <citation type="submission" date="2021-01" db="EMBL/GenBank/DDBJ databases">
        <authorList>
            <person name="Sun Q."/>
        </authorList>
    </citation>
    <scope>NUCLEOTIDE SEQUENCE</scope>
    <source>
        <strain evidence="1">YIM B02566</strain>
    </source>
</reference>
<protein>
    <submittedName>
        <fullName evidence="1">LysR family transcriptional regulator</fullName>
    </submittedName>
</protein>
<evidence type="ECO:0000313" key="1">
    <source>
        <dbReference type="EMBL" id="MBK1868832.1"/>
    </source>
</evidence>
<gene>
    <name evidence="1" type="ORF">JHL16_20915</name>
</gene>
<accession>A0ACC5R8B3</accession>
<dbReference type="EMBL" id="JAENHL010000007">
    <property type="protein sequence ID" value="MBK1868832.1"/>
    <property type="molecule type" value="Genomic_DNA"/>
</dbReference>